<organism evidence="7 8">
    <name type="scientific">Mucilaginibacter myungsuensis</name>
    <dbReference type="NCBI Taxonomy" id="649104"/>
    <lineage>
        <taxon>Bacteria</taxon>
        <taxon>Pseudomonadati</taxon>
        <taxon>Bacteroidota</taxon>
        <taxon>Sphingobacteriia</taxon>
        <taxon>Sphingobacteriales</taxon>
        <taxon>Sphingobacteriaceae</taxon>
        <taxon>Mucilaginibacter</taxon>
    </lineage>
</organism>
<accession>A0A929PYP6</accession>
<feature type="transmembrane region" description="Helical" evidence="6">
    <location>
        <begin position="237"/>
        <end position="258"/>
    </location>
</feature>
<dbReference type="InterPro" id="IPR050638">
    <property type="entry name" value="AA-Vitamin_Transporters"/>
</dbReference>
<sequence length="310" mass="34620">MIYVFLSVCSSVLVSVLLKLARRYRIDVFQAITWNYSIVVILFFFKPQLTNIHQAPILTYSALAILLPAIFVVMGLAVRTAGIVRTDVAQRLSLLISLSAAFFVFNETFNPLKMVGIGLGAVAIACAIPWQKQSSNDEGKGNSWLYLLTVFFGIGVIDILFKQIALYKEVPYTTSLFIIYAMAFTVSMLVLLYMVVTRRVKFTWRHILFGWILGFANFGNILFYLKAHQALSANPSIVFSAMNIGVIIIGTLTGVLIFKEKLTTLNKIGISLAIVAIAIIAYAKTLEKKDKVDRSSDKKIKTELLIRKLN</sequence>
<comment type="subcellular location">
    <subcellularLocation>
        <location evidence="1">Membrane</location>
        <topology evidence="1">Multi-pass membrane protein</topology>
    </subcellularLocation>
</comment>
<keyword evidence="4 6" id="KW-1133">Transmembrane helix</keyword>
<comment type="caution">
    <text evidence="7">The sequence shown here is derived from an EMBL/GenBank/DDBJ whole genome shotgun (WGS) entry which is preliminary data.</text>
</comment>
<keyword evidence="5 6" id="KW-0472">Membrane</keyword>
<dbReference type="EMBL" id="JADFFL010000011">
    <property type="protein sequence ID" value="MBE9664384.1"/>
    <property type="molecule type" value="Genomic_DNA"/>
</dbReference>
<proteinExistence type="inferred from homology"/>
<dbReference type="PANTHER" id="PTHR32322:SF2">
    <property type="entry name" value="EAMA DOMAIN-CONTAINING PROTEIN"/>
    <property type="match status" value="1"/>
</dbReference>
<dbReference type="PANTHER" id="PTHR32322">
    <property type="entry name" value="INNER MEMBRANE TRANSPORTER"/>
    <property type="match status" value="1"/>
</dbReference>
<protein>
    <submittedName>
        <fullName evidence="7">EamA/RhaT family transporter</fullName>
    </submittedName>
</protein>
<evidence type="ECO:0000313" key="8">
    <source>
        <dbReference type="Proteomes" id="UP000622475"/>
    </source>
</evidence>
<dbReference type="Gene3D" id="1.10.3730.20">
    <property type="match status" value="1"/>
</dbReference>
<dbReference type="GO" id="GO:0016020">
    <property type="term" value="C:membrane"/>
    <property type="evidence" value="ECO:0007669"/>
    <property type="project" value="UniProtKB-SubCell"/>
</dbReference>
<feature type="transmembrane region" description="Helical" evidence="6">
    <location>
        <begin position="264"/>
        <end position="283"/>
    </location>
</feature>
<keyword evidence="8" id="KW-1185">Reference proteome</keyword>
<dbReference type="SUPFAM" id="SSF103481">
    <property type="entry name" value="Multidrug resistance efflux transporter EmrE"/>
    <property type="match status" value="1"/>
</dbReference>
<name>A0A929PYP6_9SPHI</name>
<comment type="similarity">
    <text evidence="2">Belongs to the EamA transporter family.</text>
</comment>
<evidence type="ECO:0000256" key="2">
    <source>
        <dbReference type="ARBA" id="ARBA00007362"/>
    </source>
</evidence>
<reference evidence="7" key="1">
    <citation type="submission" date="2020-10" db="EMBL/GenBank/DDBJ databases">
        <title>Mucilaginibacter mali sp. nov., isolated from rhizosphere soil of apple orchard.</title>
        <authorList>
            <person name="Lee J.-S."/>
            <person name="Kim H.S."/>
            <person name="Kim J.-S."/>
        </authorList>
    </citation>
    <scope>NUCLEOTIDE SEQUENCE</scope>
    <source>
        <strain evidence="7">KCTC 22746</strain>
    </source>
</reference>
<feature type="transmembrane region" description="Helical" evidence="6">
    <location>
        <begin position="173"/>
        <end position="196"/>
    </location>
</feature>
<evidence type="ECO:0000256" key="4">
    <source>
        <dbReference type="ARBA" id="ARBA00022989"/>
    </source>
</evidence>
<keyword evidence="3 6" id="KW-0812">Transmembrane</keyword>
<evidence type="ECO:0000256" key="5">
    <source>
        <dbReference type="ARBA" id="ARBA00023136"/>
    </source>
</evidence>
<feature type="transmembrane region" description="Helical" evidence="6">
    <location>
        <begin position="112"/>
        <end position="131"/>
    </location>
</feature>
<feature type="transmembrane region" description="Helical" evidence="6">
    <location>
        <begin position="143"/>
        <end position="161"/>
    </location>
</feature>
<feature type="transmembrane region" description="Helical" evidence="6">
    <location>
        <begin position="57"/>
        <end position="76"/>
    </location>
</feature>
<gene>
    <name evidence="7" type="ORF">IRJ16_21065</name>
</gene>
<dbReference type="AlphaFoldDB" id="A0A929PYP6"/>
<evidence type="ECO:0000256" key="6">
    <source>
        <dbReference type="SAM" id="Phobius"/>
    </source>
</evidence>
<dbReference type="InterPro" id="IPR037185">
    <property type="entry name" value="EmrE-like"/>
</dbReference>
<dbReference type="RefSeq" id="WP_194113632.1">
    <property type="nucleotide sequence ID" value="NZ_JADFFL010000011.1"/>
</dbReference>
<feature type="transmembrane region" description="Helical" evidence="6">
    <location>
        <begin position="28"/>
        <end position="45"/>
    </location>
</feature>
<dbReference type="Proteomes" id="UP000622475">
    <property type="component" value="Unassembled WGS sequence"/>
</dbReference>
<feature type="transmembrane region" description="Helical" evidence="6">
    <location>
        <begin position="208"/>
        <end position="225"/>
    </location>
</feature>
<evidence type="ECO:0000313" key="7">
    <source>
        <dbReference type="EMBL" id="MBE9664384.1"/>
    </source>
</evidence>
<evidence type="ECO:0000256" key="1">
    <source>
        <dbReference type="ARBA" id="ARBA00004141"/>
    </source>
</evidence>
<evidence type="ECO:0000256" key="3">
    <source>
        <dbReference type="ARBA" id="ARBA00022692"/>
    </source>
</evidence>